<organism evidence="2 3">
    <name type="scientific">Rhizocola hellebori</name>
    <dbReference type="NCBI Taxonomy" id="1392758"/>
    <lineage>
        <taxon>Bacteria</taxon>
        <taxon>Bacillati</taxon>
        <taxon>Actinomycetota</taxon>
        <taxon>Actinomycetes</taxon>
        <taxon>Micromonosporales</taxon>
        <taxon>Micromonosporaceae</taxon>
        <taxon>Rhizocola</taxon>
    </lineage>
</organism>
<gene>
    <name evidence="2" type="ORF">Rhe02_89980</name>
</gene>
<dbReference type="InterPro" id="IPR036653">
    <property type="entry name" value="CinA-like_C"/>
</dbReference>
<reference evidence="2" key="1">
    <citation type="submission" date="2021-01" db="EMBL/GenBank/DDBJ databases">
        <title>Whole genome shotgun sequence of Rhizocola hellebori NBRC 109834.</title>
        <authorList>
            <person name="Komaki H."/>
            <person name="Tamura T."/>
        </authorList>
    </citation>
    <scope>NUCLEOTIDE SEQUENCE</scope>
    <source>
        <strain evidence="2">NBRC 109834</strain>
    </source>
</reference>
<evidence type="ECO:0000259" key="1">
    <source>
        <dbReference type="Pfam" id="PF02464"/>
    </source>
</evidence>
<comment type="caution">
    <text evidence="2">The sequence shown here is derived from an EMBL/GenBank/DDBJ whole genome shotgun (WGS) entry which is preliminary data.</text>
</comment>
<dbReference type="Pfam" id="PF02464">
    <property type="entry name" value="CinA"/>
    <property type="match status" value="1"/>
</dbReference>
<dbReference type="Gene3D" id="3.90.950.20">
    <property type="entry name" value="CinA-like"/>
    <property type="match status" value="1"/>
</dbReference>
<dbReference type="SUPFAM" id="SSF142433">
    <property type="entry name" value="CinA-like"/>
    <property type="match status" value="1"/>
</dbReference>
<evidence type="ECO:0000313" key="3">
    <source>
        <dbReference type="Proteomes" id="UP000612899"/>
    </source>
</evidence>
<accession>A0A8J3VM80</accession>
<dbReference type="EMBL" id="BONY01000112">
    <property type="protein sequence ID" value="GIH10931.1"/>
    <property type="molecule type" value="Genomic_DNA"/>
</dbReference>
<sequence length="157" mass="15481">MAGEQVSPAGVVEALRARGQTLAVAESLTGGLLAATIVDVPGASKVFRGGFVVYATDLKHKLAGVDASLLALRGPVDAAVAAQLAEGARARCEATWGLATTGVAGPDSQDGTAVGTVFVALSGPASAVEQLSLTGDRAAIRNSAVTAALALLAHHLA</sequence>
<keyword evidence="3" id="KW-1185">Reference proteome</keyword>
<dbReference type="Proteomes" id="UP000612899">
    <property type="component" value="Unassembled WGS sequence"/>
</dbReference>
<protein>
    <submittedName>
        <fullName evidence="2">Competence damage-inducible protein A</fullName>
    </submittedName>
</protein>
<evidence type="ECO:0000313" key="2">
    <source>
        <dbReference type="EMBL" id="GIH10931.1"/>
    </source>
</evidence>
<proteinExistence type="predicted"/>
<feature type="domain" description="CinA C-terminal" evidence="1">
    <location>
        <begin position="10"/>
        <end position="155"/>
    </location>
</feature>
<dbReference type="AlphaFoldDB" id="A0A8J3VM80"/>
<dbReference type="NCBIfam" id="TIGR00199">
    <property type="entry name" value="PncC_domain"/>
    <property type="match status" value="1"/>
</dbReference>
<name>A0A8J3VM80_9ACTN</name>
<dbReference type="RefSeq" id="WP_239124463.1">
    <property type="nucleotide sequence ID" value="NZ_BONY01000112.1"/>
</dbReference>
<dbReference type="InterPro" id="IPR008136">
    <property type="entry name" value="CinA_C"/>
</dbReference>